<sequence>MEELPEPSRAQLSGHFPGFVAPGIAAKRPMAAPEKPPPSPLDRVGLAAWTVEKRESFRKARASGNPFAQLSALFQWLNAWVGQSFVVRVWNLYTRRRGPLLAAGNAYLMFFSVGAMLVAGFAIFGIFAAGNDVLRDAVIELVAESTPGLIDTGAGGLATPDQLLGTGGFGATLLVSLAALLVTAMGWINGLREGIRSILGLARDRTNPVLSKMRDGGTLLVLAVALVLTSILGLLSTAAMGSVSELLGIGSFLTGAVARFSSIALMLILDVAVAMVMFSIASRVRMRGRVLILAALFSGAGATVLRFFSALLLNGITNNRLLAPFAVILGLFVWFFLLSQVYLISAAIAAVLAADLRPRKGAR</sequence>
<keyword evidence="3" id="KW-0812">Transmembrane</keyword>
<organism evidence="6 7">
    <name type="scientific">Arthrobacter psychrochitiniphilus</name>
    <dbReference type="NCBI Taxonomy" id="291045"/>
    <lineage>
        <taxon>Bacteria</taxon>
        <taxon>Bacillati</taxon>
        <taxon>Actinomycetota</taxon>
        <taxon>Actinomycetes</taxon>
        <taxon>Micrococcales</taxon>
        <taxon>Micrococcaceae</taxon>
        <taxon>Arthrobacter</taxon>
    </lineage>
</organism>
<dbReference type="PANTHER" id="PTHR30213">
    <property type="entry name" value="INNER MEMBRANE PROTEIN YHJD"/>
    <property type="match status" value="1"/>
</dbReference>
<dbReference type="RefSeq" id="WP_110104688.1">
    <property type="nucleotide sequence ID" value="NZ_JACBZZ010000001.1"/>
</dbReference>
<dbReference type="Pfam" id="PF03631">
    <property type="entry name" value="Virul_fac_BrkB"/>
    <property type="match status" value="1"/>
</dbReference>
<comment type="caution">
    <text evidence="6">The sequence shown here is derived from an EMBL/GenBank/DDBJ whole genome shotgun (WGS) entry which is preliminary data.</text>
</comment>
<dbReference type="OrthoDB" id="3229302at2"/>
<keyword evidence="7" id="KW-1185">Reference proteome</keyword>
<keyword evidence="5" id="KW-0472">Membrane</keyword>
<evidence type="ECO:0000313" key="6">
    <source>
        <dbReference type="EMBL" id="PXA69402.1"/>
    </source>
</evidence>
<dbReference type="GO" id="GO:0005886">
    <property type="term" value="C:plasma membrane"/>
    <property type="evidence" value="ECO:0007669"/>
    <property type="project" value="UniProtKB-SubCell"/>
</dbReference>
<dbReference type="EMBL" id="QHLZ01000001">
    <property type="protein sequence ID" value="PXA69402.1"/>
    <property type="molecule type" value="Genomic_DNA"/>
</dbReference>
<evidence type="ECO:0000313" key="7">
    <source>
        <dbReference type="Proteomes" id="UP000246303"/>
    </source>
</evidence>
<comment type="subcellular location">
    <subcellularLocation>
        <location evidence="1">Cell membrane</location>
        <topology evidence="1">Multi-pass membrane protein</topology>
    </subcellularLocation>
</comment>
<evidence type="ECO:0000256" key="3">
    <source>
        <dbReference type="ARBA" id="ARBA00022692"/>
    </source>
</evidence>
<protein>
    <submittedName>
        <fullName evidence="6">Ribonuclease BN</fullName>
    </submittedName>
</protein>
<keyword evidence="2" id="KW-1003">Cell membrane</keyword>
<gene>
    <name evidence="6" type="ORF">CVS29_02300</name>
</gene>
<name>A0A2V3DXW1_9MICC</name>
<evidence type="ECO:0000256" key="1">
    <source>
        <dbReference type="ARBA" id="ARBA00004651"/>
    </source>
</evidence>
<accession>A0A2V3DXW1</accession>
<reference evidence="6 7" key="1">
    <citation type="submission" date="2018-05" db="EMBL/GenBank/DDBJ databases">
        <title>Genetic diversity of glacier-inhabiting Cryobacterium bacteria in China and description of Cryobacterium mengkeensis sp. nov. and Arthrobacter glacialis sp. nov.</title>
        <authorList>
            <person name="Liu Q."/>
            <person name="Xin Y.-H."/>
        </authorList>
    </citation>
    <scope>NUCLEOTIDE SEQUENCE [LARGE SCALE GENOMIC DNA]</scope>
    <source>
        <strain evidence="6 7">GP3</strain>
    </source>
</reference>
<dbReference type="AlphaFoldDB" id="A0A2V3DXW1"/>
<evidence type="ECO:0000256" key="2">
    <source>
        <dbReference type="ARBA" id="ARBA00022475"/>
    </source>
</evidence>
<keyword evidence="4" id="KW-1133">Transmembrane helix</keyword>
<dbReference type="Proteomes" id="UP000246303">
    <property type="component" value="Unassembled WGS sequence"/>
</dbReference>
<evidence type="ECO:0000256" key="5">
    <source>
        <dbReference type="ARBA" id="ARBA00023136"/>
    </source>
</evidence>
<proteinExistence type="predicted"/>
<dbReference type="InterPro" id="IPR017039">
    <property type="entry name" value="Virul_fac_BrkB"/>
</dbReference>
<evidence type="ECO:0000256" key="4">
    <source>
        <dbReference type="ARBA" id="ARBA00022989"/>
    </source>
</evidence>
<dbReference type="PANTHER" id="PTHR30213:SF1">
    <property type="entry name" value="INNER MEMBRANE PROTEIN YHJD"/>
    <property type="match status" value="1"/>
</dbReference>